<dbReference type="OrthoDB" id="3793130at2759"/>
<dbReference type="VEuPathDB" id="FungiDB:JI435_016560"/>
<name>A0A7U2I1Y5_PHANO</name>
<feature type="compositionally biased region" description="Basic residues" evidence="1">
    <location>
        <begin position="258"/>
        <end position="269"/>
    </location>
</feature>
<feature type="region of interest" description="Disordered" evidence="1">
    <location>
        <begin position="250"/>
        <end position="269"/>
    </location>
</feature>
<keyword evidence="3" id="KW-1185">Reference proteome</keyword>
<sequence>MPEIQKALGWPLAIIETAVQALAAYVEHQHLWSTATHDALAAACMYATAVRANENMPSGHAYLARAFNISGNEVCKKVPAAIALLIDLDARAVLASFVPHFEKMFPRLAPKAMDYIVLALKLWTKVNGHDILLSDFLRKYWRRIVASCISVVMDRNIIPVDIAKICAATRANRFGDMGYSIDVAFALLMRGSEAYSKDDNSATARRARKLKQRKQLPNSQSSTKTRLDITLPYNLTAQLQADFAWLAMNSEDRPRDRNPKRRRGVAYER</sequence>
<evidence type="ECO:0000313" key="3">
    <source>
        <dbReference type="Proteomes" id="UP000663193"/>
    </source>
</evidence>
<dbReference type="AlphaFoldDB" id="A0A7U2I1Y5"/>
<organism evidence="2 3">
    <name type="scientific">Phaeosphaeria nodorum (strain SN15 / ATCC MYA-4574 / FGSC 10173)</name>
    <name type="common">Glume blotch fungus</name>
    <name type="synonym">Parastagonospora nodorum</name>
    <dbReference type="NCBI Taxonomy" id="321614"/>
    <lineage>
        <taxon>Eukaryota</taxon>
        <taxon>Fungi</taxon>
        <taxon>Dikarya</taxon>
        <taxon>Ascomycota</taxon>
        <taxon>Pezizomycotina</taxon>
        <taxon>Dothideomycetes</taxon>
        <taxon>Pleosporomycetidae</taxon>
        <taxon>Pleosporales</taxon>
        <taxon>Pleosporineae</taxon>
        <taxon>Phaeosphaeriaceae</taxon>
        <taxon>Parastagonospora</taxon>
    </lineage>
</organism>
<dbReference type="RefSeq" id="XP_001792292.1">
    <property type="nucleotide sequence ID" value="XM_001792240.1"/>
</dbReference>
<dbReference type="EMBL" id="CP069028">
    <property type="protein sequence ID" value="QRC96766.1"/>
    <property type="molecule type" value="Genomic_DNA"/>
</dbReference>
<accession>A0A7U2I1Y5</accession>
<gene>
    <name evidence="2" type="ORF">JI435_016560</name>
</gene>
<protein>
    <submittedName>
        <fullName evidence="2">Uncharacterized protein</fullName>
    </submittedName>
</protein>
<dbReference type="KEGG" id="pno:SNOG_01656"/>
<evidence type="ECO:0000256" key="1">
    <source>
        <dbReference type="SAM" id="MobiDB-lite"/>
    </source>
</evidence>
<reference evidence="3" key="1">
    <citation type="journal article" date="2021" name="BMC Genomics">
        <title>Chromosome-level genome assembly and manually-curated proteome of model necrotroph Parastagonospora nodorum Sn15 reveals a genome-wide trove of candidate effector homologs, and redundancy of virulence-related functions within an accessory chromosome.</title>
        <authorList>
            <person name="Bertazzoni S."/>
            <person name="Jones D.A.B."/>
            <person name="Phan H.T."/>
            <person name="Tan K.-C."/>
            <person name="Hane J.K."/>
        </authorList>
    </citation>
    <scope>NUCLEOTIDE SEQUENCE [LARGE SCALE GENOMIC DNA]</scope>
    <source>
        <strain evidence="3">SN15 / ATCC MYA-4574 / FGSC 10173)</strain>
    </source>
</reference>
<dbReference type="Proteomes" id="UP000663193">
    <property type="component" value="Chromosome 6"/>
</dbReference>
<proteinExistence type="predicted"/>
<evidence type="ECO:0000313" key="2">
    <source>
        <dbReference type="EMBL" id="QRC96766.1"/>
    </source>
</evidence>